<accession>A0A9D1F0E9</accession>
<evidence type="ECO:0000313" key="1">
    <source>
        <dbReference type="EMBL" id="HIS37271.1"/>
    </source>
</evidence>
<organism evidence="1 2">
    <name type="scientific">Candidatus Scatousia excrementigallinarum</name>
    <dbReference type="NCBI Taxonomy" id="2840935"/>
    <lineage>
        <taxon>Bacteria</taxon>
        <taxon>Candidatus Scatousia</taxon>
    </lineage>
</organism>
<sequence length="406" mass="47864">MNKIVIRGSFWDSYIYSNSLILYKFDGTLESFDWEKLICSRISKSERDFLAYQCSFLNGDYLYGVAAKDLFYDIDIKSIIRSKFRRIKDISFDCNDLQKFTTCKSKIEMDELPIDMGVYNNTLYYCKSSGVFKRNLRRNNDSQYISTKEHKIWDGKVQCLKVGRRGRIALSASSDGLFELNSMYNPYNLNEDYRSLVHRERIIPVSTEHSSYCSWSFSSMFSGSYEGIFFLNGLKYVKDPEARFAYDIDSDYMLKFCGTYREKDIFHNQINNALIVSGNEKIYRITNNQIEIVKFTQKNLASEDEIFNYLNSLQHGIIEKILVAEVTDFGIIIETSRRLYVLQSNGELILINPTEEVVKWRVYPRSIQYTNQLHVIYNDRMEILSFNDDYFENQEKKLFGYRHTDL</sequence>
<reference evidence="1" key="2">
    <citation type="journal article" date="2021" name="PeerJ">
        <title>Extensive microbial diversity within the chicken gut microbiome revealed by metagenomics and culture.</title>
        <authorList>
            <person name="Gilroy R."/>
            <person name="Ravi A."/>
            <person name="Getino M."/>
            <person name="Pursley I."/>
            <person name="Horton D.L."/>
            <person name="Alikhan N.F."/>
            <person name="Baker D."/>
            <person name="Gharbi K."/>
            <person name="Hall N."/>
            <person name="Watson M."/>
            <person name="Adriaenssens E.M."/>
            <person name="Foster-Nyarko E."/>
            <person name="Jarju S."/>
            <person name="Secka A."/>
            <person name="Antonio M."/>
            <person name="Oren A."/>
            <person name="Chaudhuri R.R."/>
            <person name="La Ragione R."/>
            <person name="Hildebrand F."/>
            <person name="Pallen M.J."/>
        </authorList>
    </citation>
    <scope>NUCLEOTIDE SEQUENCE</scope>
    <source>
        <strain evidence="1">6276</strain>
    </source>
</reference>
<comment type="caution">
    <text evidence="1">The sequence shown here is derived from an EMBL/GenBank/DDBJ whole genome shotgun (WGS) entry which is preliminary data.</text>
</comment>
<dbReference type="EMBL" id="DVIU01000233">
    <property type="protein sequence ID" value="HIS37271.1"/>
    <property type="molecule type" value="Genomic_DNA"/>
</dbReference>
<evidence type="ECO:0000313" key="2">
    <source>
        <dbReference type="Proteomes" id="UP000823928"/>
    </source>
</evidence>
<protein>
    <submittedName>
        <fullName evidence="1">Uncharacterized protein</fullName>
    </submittedName>
</protein>
<gene>
    <name evidence="1" type="ORF">IAC10_11705</name>
</gene>
<dbReference type="Proteomes" id="UP000823928">
    <property type="component" value="Unassembled WGS sequence"/>
</dbReference>
<dbReference type="AlphaFoldDB" id="A0A9D1F0E9"/>
<name>A0A9D1F0E9_9BACT</name>
<proteinExistence type="predicted"/>
<reference evidence="1" key="1">
    <citation type="submission" date="2020-10" db="EMBL/GenBank/DDBJ databases">
        <authorList>
            <person name="Gilroy R."/>
        </authorList>
    </citation>
    <scope>NUCLEOTIDE SEQUENCE</scope>
    <source>
        <strain evidence="1">6276</strain>
    </source>
</reference>